<sequence>MMNSTGDGKITRTAKRAQDGHRAEGNKRTKHFNVTRNDTLIRDQIEEGQTTCSLIVTNAYLGHPLQQRSEDLPENPTTPKIDANESVRHLHSKDSSSKLIALDTQHPLSLRQQIPQQQEPISASTSSQLCAQCEKLDLDKSFEEASKEYQKVKEGSITLEDDLKTAPDGRYFYKDAKIIHHFQDRLSRPSKCQLCCFFRSLRALPERFERYKLLAFRSSESWMFQRDELQDSGIWNEIKDTVFMAVVPDDEHIPPDGHEENWLEKDIPAAGAIYRLQADESRDTDPNVLLRARELFDKADLSLVQVWLNTCRKNHRSACGPQKSREPITKEFRVINCTASPPVVEKRPWGTAYAALSYVWGSDSADKKDWPATVLDATVVTRELGLQYLWVDRVCINQSDDAEKAYLISRMDIIYEQADFTIVAAAGSGASHGLPGVRSTLRKPQPKYKLDSGSLLLSMLPDPRYDILQSDYWTRGWTYQEGILSRRRIVFTQHQVYWECCSMATHESANMPLFVKPTTSDEDSELRMADFMLTGIFKGDAYSGGSLSDQDDLVIIKDDDYRRDYGFPIRYEATARAQLRGLDEHIRAFSKRKLSHDTDALPAFLGILGMYKQNKLLHLLHGIPIWMDRIAGGETGPHITFALSIASWYHRAGSDFHLFSSELYRRRDHLPSWTWAGWDGPVSWRAPPNYEHSAYMSDIVMLEGLRFLWAANIYLLNPDRPTSIWLLNKCSIDDLNRENPTLIKIKSPHLLKYFYRERTKKAWRWARIAGRSGRERYQAESPDWDKKWHRIAGRLYFIGLSVQMTEDEWADKHHSGELISVLVFAGTEATSVHARARFVTLRKVASVSAGERWERIGILSLIIPDVSLCNCVTVQDFLNEIPVVRKPDAIVIQ</sequence>
<accession>A0ACC3A0N6</accession>
<evidence type="ECO:0000313" key="1">
    <source>
        <dbReference type="EMBL" id="KAJ9653626.1"/>
    </source>
</evidence>
<keyword evidence="2" id="KW-1185">Reference proteome</keyword>
<gene>
    <name evidence="1" type="ORF">H2198_007217</name>
</gene>
<comment type="caution">
    <text evidence="1">The sequence shown here is derived from an EMBL/GenBank/DDBJ whole genome shotgun (WGS) entry which is preliminary data.</text>
</comment>
<proteinExistence type="predicted"/>
<evidence type="ECO:0000313" key="2">
    <source>
        <dbReference type="Proteomes" id="UP001172386"/>
    </source>
</evidence>
<dbReference type="EMBL" id="JAPDRQ010000147">
    <property type="protein sequence ID" value="KAJ9653626.1"/>
    <property type="molecule type" value="Genomic_DNA"/>
</dbReference>
<dbReference type="Proteomes" id="UP001172386">
    <property type="component" value="Unassembled WGS sequence"/>
</dbReference>
<organism evidence="1 2">
    <name type="scientific">Neophaeococcomyces mojaviensis</name>
    <dbReference type="NCBI Taxonomy" id="3383035"/>
    <lineage>
        <taxon>Eukaryota</taxon>
        <taxon>Fungi</taxon>
        <taxon>Dikarya</taxon>
        <taxon>Ascomycota</taxon>
        <taxon>Pezizomycotina</taxon>
        <taxon>Eurotiomycetes</taxon>
        <taxon>Chaetothyriomycetidae</taxon>
        <taxon>Chaetothyriales</taxon>
        <taxon>Chaetothyriales incertae sedis</taxon>
        <taxon>Neophaeococcomyces</taxon>
    </lineage>
</organism>
<protein>
    <submittedName>
        <fullName evidence="1">Uncharacterized protein</fullName>
    </submittedName>
</protein>
<name>A0ACC3A0N6_9EURO</name>
<reference evidence="1" key="1">
    <citation type="submission" date="2022-10" db="EMBL/GenBank/DDBJ databases">
        <title>Culturing micro-colonial fungi from biological soil crusts in the Mojave desert and describing Neophaeococcomyces mojavensis, and introducing the new genera and species Taxawa tesnikishii.</title>
        <authorList>
            <person name="Kurbessoian T."/>
            <person name="Stajich J.E."/>
        </authorList>
    </citation>
    <scope>NUCLEOTIDE SEQUENCE</scope>
    <source>
        <strain evidence="1">JES_112</strain>
    </source>
</reference>